<feature type="region of interest" description="Disordered" evidence="8">
    <location>
        <begin position="355"/>
        <end position="392"/>
    </location>
</feature>
<keyword evidence="3 7" id="KW-1133">Transmembrane helix</keyword>
<dbReference type="EMBL" id="CP093547">
    <property type="protein sequence ID" value="UNP31194.1"/>
    <property type="molecule type" value="Genomic_DNA"/>
</dbReference>
<proteinExistence type="inferred from homology"/>
<evidence type="ECO:0000256" key="8">
    <source>
        <dbReference type="SAM" id="MobiDB-lite"/>
    </source>
</evidence>
<evidence type="ECO:0000313" key="9">
    <source>
        <dbReference type="EMBL" id="UNP31194.1"/>
    </source>
</evidence>
<evidence type="ECO:0000256" key="4">
    <source>
        <dbReference type="ARBA" id="ARBA00023136"/>
    </source>
</evidence>
<dbReference type="InterPro" id="IPR003770">
    <property type="entry name" value="MLTG-like"/>
</dbReference>
<feature type="transmembrane region" description="Helical" evidence="7">
    <location>
        <begin position="12"/>
        <end position="33"/>
    </location>
</feature>
<sequence>MAAKEKGRKRGCGCLIVIVLLLAALAAAGLWLWQRYESFANAPMSGLQSGQTLLVERGDSLPVVVRKLRALGVNQGEGDQAEQLQWRALAKQLGAAGRLQVGEYSLEPGTSPRALLIAMRDGRVISHRFTIVEGWNMRDLRAALARATPLKQRVGQLDDSALMKEIGRAGQHPEGRFLPETYQYTGGDSDVDVLKRAADSMDKAVAAAWKARDKDSVLKSPAELLIMASIVEKETGIPAERSQIAGLFERRLKLGMKLETDPTVIYGIGPSYDGNIRKRDLQTDTPYNTYTRVGLPPTPIAMPGLAALKATANPAPGDALFFVASGDGSGRSLFAATYAQHQANVRLYLQRYRQNQTRGQPEEGKAVLEEAAEASPASAQPASTQPVPGAAR</sequence>
<dbReference type="Gene3D" id="3.30.160.60">
    <property type="entry name" value="Classic Zinc Finger"/>
    <property type="match status" value="1"/>
</dbReference>
<keyword evidence="4 7" id="KW-0472">Membrane</keyword>
<comment type="similarity">
    <text evidence="7">Belongs to the transglycosylase MltG family.</text>
</comment>
<dbReference type="PANTHER" id="PTHR30518">
    <property type="entry name" value="ENDOLYTIC MUREIN TRANSGLYCOSYLASE"/>
    <property type="match status" value="1"/>
</dbReference>
<organism evidence="9 10">
    <name type="scientific">Lysobacter gummosus</name>
    <dbReference type="NCBI Taxonomy" id="262324"/>
    <lineage>
        <taxon>Bacteria</taxon>
        <taxon>Pseudomonadati</taxon>
        <taxon>Pseudomonadota</taxon>
        <taxon>Gammaproteobacteria</taxon>
        <taxon>Lysobacterales</taxon>
        <taxon>Lysobacteraceae</taxon>
        <taxon>Lysobacter</taxon>
    </lineage>
</organism>
<name>A0ABY3XHU7_9GAMM</name>
<evidence type="ECO:0000256" key="2">
    <source>
        <dbReference type="ARBA" id="ARBA00022692"/>
    </source>
</evidence>
<keyword evidence="1 7" id="KW-1003">Cell membrane</keyword>
<dbReference type="NCBIfam" id="TIGR00247">
    <property type="entry name" value="endolytic transglycosylase MltG"/>
    <property type="match status" value="1"/>
</dbReference>
<evidence type="ECO:0000313" key="10">
    <source>
        <dbReference type="Proteomes" id="UP000829194"/>
    </source>
</evidence>
<keyword evidence="7" id="KW-0997">Cell inner membrane</keyword>
<comment type="subcellular location">
    <subcellularLocation>
        <location evidence="7">Cell inner membrane</location>
        <topology evidence="7">Single-pass membrane protein</topology>
    </subcellularLocation>
</comment>
<dbReference type="HAMAP" id="MF_02065">
    <property type="entry name" value="MltG"/>
    <property type="match status" value="1"/>
</dbReference>
<evidence type="ECO:0000256" key="1">
    <source>
        <dbReference type="ARBA" id="ARBA00022475"/>
    </source>
</evidence>
<dbReference type="Pfam" id="PF02618">
    <property type="entry name" value="YceG"/>
    <property type="match status" value="1"/>
</dbReference>
<dbReference type="EC" id="4.2.2.29" evidence="7"/>
<dbReference type="CDD" id="cd08010">
    <property type="entry name" value="MltG_like"/>
    <property type="match status" value="1"/>
</dbReference>
<keyword evidence="6 7" id="KW-0961">Cell wall biogenesis/degradation</keyword>
<evidence type="ECO:0000256" key="7">
    <source>
        <dbReference type="HAMAP-Rule" id="MF_02065"/>
    </source>
</evidence>
<comment type="catalytic activity">
    <reaction evidence="7">
        <text>a peptidoglycan chain = a peptidoglycan chain with N-acetyl-1,6-anhydromuramyl-[peptide] at the reducing end + a peptidoglycan chain with N-acetylglucosamine at the non-reducing end.</text>
        <dbReference type="EC" id="4.2.2.29"/>
    </reaction>
</comment>
<dbReference type="Proteomes" id="UP000829194">
    <property type="component" value="Chromosome"/>
</dbReference>
<protein>
    <recommendedName>
        <fullName evidence="7">Endolytic murein transglycosylase</fullName>
        <ecNumber evidence="7">4.2.2.29</ecNumber>
    </recommendedName>
    <alternativeName>
        <fullName evidence="7">Peptidoglycan lytic transglycosylase</fullName>
    </alternativeName>
    <alternativeName>
        <fullName evidence="7">Peptidoglycan polymerization terminase</fullName>
    </alternativeName>
</protein>
<keyword evidence="5 7" id="KW-0456">Lyase</keyword>
<keyword evidence="10" id="KW-1185">Reference proteome</keyword>
<comment type="function">
    <text evidence="7">Functions as a peptidoglycan terminase that cleaves nascent peptidoglycan strands endolytically to terminate their elongation.</text>
</comment>
<keyword evidence="2 7" id="KW-0812">Transmembrane</keyword>
<evidence type="ECO:0000256" key="5">
    <source>
        <dbReference type="ARBA" id="ARBA00023239"/>
    </source>
</evidence>
<evidence type="ECO:0000256" key="6">
    <source>
        <dbReference type="ARBA" id="ARBA00023316"/>
    </source>
</evidence>
<feature type="site" description="Important for catalytic activity" evidence="7">
    <location>
        <position position="234"/>
    </location>
</feature>
<dbReference type="RefSeq" id="WP_237049850.1">
    <property type="nucleotide sequence ID" value="NZ_CP011131.1"/>
</dbReference>
<gene>
    <name evidence="7 9" type="primary">mltG</name>
    <name evidence="9" type="ORF">MOV92_08105</name>
</gene>
<dbReference type="PANTHER" id="PTHR30518:SF2">
    <property type="entry name" value="ENDOLYTIC MUREIN TRANSGLYCOSYLASE"/>
    <property type="match status" value="1"/>
</dbReference>
<evidence type="ECO:0000256" key="3">
    <source>
        <dbReference type="ARBA" id="ARBA00022989"/>
    </source>
</evidence>
<reference evidence="9 10" key="1">
    <citation type="submission" date="2022-03" db="EMBL/GenBank/DDBJ databases">
        <title>Complete genome sequence of Lysobacter capsici VKM B-2533 and Lysobacter gummosus 10.1.1, promising sources of lytic agents.</title>
        <authorList>
            <person name="Tarlachkov S.V."/>
            <person name="Kudryakova I.V."/>
            <person name="Afoshin A.S."/>
            <person name="Leontyevskaya E.A."/>
            <person name="Leontyevskaya N.V."/>
        </authorList>
    </citation>
    <scope>NUCLEOTIDE SEQUENCE [LARGE SCALE GENOMIC DNA]</scope>
    <source>
        <strain evidence="9 10">10.1.1</strain>
    </source>
</reference>
<feature type="compositionally biased region" description="Low complexity" evidence="8">
    <location>
        <begin position="373"/>
        <end position="386"/>
    </location>
</feature>
<accession>A0ABY3XHU7</accession>